<dbReference type="GO" id="GO:0000104">
    <property type="term" value="F:succinate dehydrogenase activity"/>
    <property type="evidence" value="ECO:0007669"/>
    <property type="project" value="TreeGrafter"/>
</dbReference>
<gene>
    <name evidence="6" type="ORF">EDC14_1002135</name>
</gene>
<feature type="coiled-coil region" evidence="3">
    <location>
        <begin position="465"/>
        <end position="492"/>
    </location>
</feature>
<proteinExistence type="predicted"/>
<evidence type="ECO:0000313" key="6">
    <source>
        <dbReference type="EMBL" id="TCL76376.1"/>
    </source>
</evidence>
<dbReference type="PRINTS" id="PR00411">
    <property type="entry name" value="PNDRDTASEI"/>
</dbReference>
<dbReference type="Pfam" id="PF00890">
    <property type="entry name" value="FAD_binding_2"/>
    <property type="match status" value="1"/>
</dbReference>
<accession>A0A4R1SA51</accession>
<dbReference type="InterPro" id="IPR036188">
    <property type="entry name" value="FAD/NAD-bd_sf"/>
</dbReference>
<dbReference type="InterPro" id="IPR027477">
    <property type="entry name" value="Succ_DH/fumarate_Rdtase_cat_sf"/>
</dbReference>
<dbReference type="Gene3D" id="3.50.50.60">
    <property type="entry name" value="FAD/NAD(P)-binding domain"/>
    <property type="match status" value="1"/>
</dbReference>
<evidence type="ECO:0000259" key="5">
    <source>
        <dbReference type="Pfam" id="PF02910"/>
    </source>
</evidence>
<dbReference type="InterPro" id="IPR030664">
    <property type="entry name" value="SdhA/FrdA/AprA"/>
</dbReference>
<reference evidence="6 7" key="1">
    <citation type="submission" date="2019-03" db="EMBL/GenBank/DDBJ databases">
        <title>Genomic Encyclopedia of Type Strains, Phase IV (KMG-IV): sequencing the most valuable type-strain genomes for metagenomic binning, comparative biology and taxonomic classification.</title>
        <authorList>
            <person name="Goeker M."/>
        </authorList>
    </citation>
    <scope>NUCLEOTIDE SEQUENCE [LARGE SCALE GENOMIC DNA]</scope>
    <source>
        <strain evidence="6 7">LX-B</strain>
    </source>
</reference>
<dbReference type="NCBIfam" id="NF005331">
    <property type="entry name" value="PRK06854.1-2"/>
    <property type="match status" value="1"/>
</dbReference>
<keyword evidence="1" id="KW-0285">Flavoprotein</keyword>
<dbReference type="Proteomes" id="UP000295008">
    <property type="component" value="Unassembled WGS sequence"/>
</dbReference>
<protein>
    <submittedName>
        <fullName evidence="6">Dissimilatory adenylylsulfate reductase alpha subunit</fullName>
    </submittedName>
</protein>
<dbReference type="GO" id="GO:0009055">
    <property type="term" value="F:electron transfer activity"/>
    <property type="evidence" value="ECO:0007669"/>
    <property type="project" value="TreeGrafter"/>
</dbReference>
<keyword evidence="7" id="KW-1185">Reference proteome</keyword>
<comment type="caution">
    <text evidence="6">The sequence shown here is derived from an EMBL/GenBank/DDBJ whole genome shotgun (WGS) entry which is preliminary data.</text>
</comment>
<dbReference type="SUPFAM" id="SSF51905">
    <property type="entry name" value="FAD/NAD(P)-binding domain"/>
    <property type="match status" value="1"/>
</dbReference>
<evidence type="ECO:0000259" key="4">
    <source>
        <dbReference type="Pfam" id="PF00890"/>
    </source>
</evidence>
<dbReference type="GO" id="GO:0009061">
    <property type="term" value="P:anaerobic respiration"/>
    <property type="evidence" value="ECO:0007669"/>
    <property type="project" value="TreeGrafter"/>
</dbReference>
<dbReference type="InterPro" id="IPR003953">
    <property type="entry name" value="FAD-dep_OxRdtase_2_FAD-bd"/>
</dbReference>
<dbReference type="Gene3D" id="1.20.58.100">
    <property type="entry name" value="Fumarate reductase/succinate dehydrogenase flavoprotein-like, C-terminal domain"/>
    <property type="match status" value="1"/>
</dbReference>
<dbReference type="AlphaFoldDB" id="A0A4R1SA51"/>
<dbReference type="EMBL" id="SLUN01000002">
    <property type="protein sequence ID" value="TCL76376.1"/>
    <property type="molecule type" value="Genomic_DNA"/>
</dbReference>
<dbReference type="GO" id="GO:0050660">
    <property type="term" value="F:flavin adenine dinucleotide binding"/>
    <property type="evidence" value="ECO:0007669"/>
    <property type="project" value="TreeGrafter"/>
</dbReference>
<feature type="domain" description="FAD-dependent oxidoreductase 2 FAD-binding" evidence="4">
    <location>
        <begin position="13"/>
        <end position="384"/>
    </location>
</feature>
<dbReference type="Gene3D" id="3.90.700.10">
    <property type="entry name" value="Succinate dehydrogenase/fumarate reductase flavoprotein, catalytic domain"/>
    <property type="match status" value="1"/>
</dbReference>
<dbReference type="InterPro" id="IPR015939">
    <property type="entry name" value="Fum_Rdtase/Succ_DH_flav-like_C"/>
</dbReference>
<evidence type="ECO:0000313" key="7">
    <source>
        <dbReference type="Proteomes" id="UP000295008"/>
    </source>
</evidence>
<dbReference type="RefSeq" id="WP_341540138.1">
    <property type="nucleotide sequence ID" value="NZ_SLUN01000002.1"/>
</dbReference>
<dbReference type="Pfam" id="PF02910">
    <property type="entry name" value="Succ_DH_flav_C"/>
    <property type="match status" value="1"/>
</dbReference>
<feature type="domain" description="Fumarate reductase/succinate dehydrogenase flavoprotein-like C-terminal" evidence="5">
    <location>
        <begin position="448"/>
        <end position="562"/>
    </location>
</feature>
<dbReference type="SUPFAM" id="SSF56425">
    <property type="entry name" value="Succinate dehydrogenase/fumarate reductase flavoprotein, catalytic domain"/>
    <property type="match status" value="1"/>
</dbReference>
<dbReference type="InterPro" id="IPR037099">
    <property type="entry name" value="Fum_R/Succ_DH_flav-like_C_sf"/>
</dbReference>
<dbReference type="PROSITE" id="PS51257">
    <property type="entry name" value="PROKAR_LIPOPROTEIN"/>
    <property type="match status" value="1"/>
</dbReference>
<sequence length="576" mass="63839">MEVQVRTVRHQTDVLIIGGGTAGCLAAATVKELNPTLRVMIMEKAHIERSGCLAAGMNAINAYLNPGETPESFTQYVRYDAMGLLREDLVYSGAQELNAAVQKVESWGLPVQKDESGRYQPRGRWNIRINGESLKPILAAAVREAGVQVLNRVNAVDFLIDEGRVVGAAGVGVRDGQFHWVTAKAVLCCTGGAAGLYRPNNPGRAAHKMWYPPFNTGGGYAMGIRAGAEFTGFEMRFIALRTKDLICPTGTLALGFGAKQRNALGEEFMKLRFKHQGGEGAPTCLRVYGPVQEQKAGRGPCYLDTRHLDADQVRKLKAAYLDMYPGIVLQWAANEFNPAETPVEICGTEPYIMGGHCQAGYWIDRERRTTLPGLYAAGDVAGGYPYKFVSGCWAEGIIAARAIVEDLQQADEPELDEMALPGLIERSYRPLARFRDGAEGVGPAEAEERLQKIMDEYAGGISTFYEIHEAGLDEAGRQLARLERQLQYLVAADYHELLACQEVIDRVAVARQVVEHLAYRKETRWPGFQTRTDYPERDDFNWLKFVNSVKDPESGAIRMLERPYVRLIPGERYLPR</sequence>
<dbReference type="PANTHER" id="PTHR11632:SF51">
    <property type="entry name" value="SUCCINATE DEHYDROGENASE [UBIQUINONE] FLAVOPROTEIN SUBUNIT, MITOCHONDRIAL"/>
    <property type="match status" value="1"/>
</dbReference>
<dbReference type="GO" id="GO:0005886">
    <property type="term" value="C:plasma membrane"/>
    <property type="evidence" value="ECO:0007669"/>
    <property type="project" value="TreeGrafter"/>
</dbReference>
<dbReference type="PRINTS" id="PR00368">
    <property type="entry name" value="FADPNR"/>
</dbReference>
<organism evidence="6 7">
    <name type="scientific">Hydrogenispora ethanolica</name>
    <dbReference type="NCBI Taxonomy" id="1082276"/>
    <lineage>
        <taxon>Bacteria</taxon>
        <taxon>Bacillati</taxon>
        <taxon>Bacillota</taxon>
        <taxon>Hydrogenispora</taxon>
    </lineage>
</organism>
<dbReference type="GO" id="GO:0033765">
    <property type="term" value="F:steroid dehydrogenase activity, acting on the CH-CH group of donors"/>
    <property type="evidence" value="ECO:0007669"/>
    <property type="project" value="UniProtKB-ARBA"/>
</dbReference>
<dbReference type="PANTHER" id="PTHR11632">
    <property type="entry name" value="SUCCINATE DEHYDROGENASE 2 FLAVOPROTEIN SUBUNIT"/>
    <property type="match status" value="1"/>
</dbReference>
<evidence type="ECO:0000256" key="1">
    <source>
        <dbReference type="ARBA" id="ARBA00022630"/>
    </source>
</evidence>
<evidence type="ECO:0000256" key="3">
    <source>
        <dbReference type="SAM" id="Coils"/>
    </source>
</evidence>
<dbReference type="PIRSF" id="PIRSF000171">
    <property type="entry name" value="SDHA_APRA_LASPO"/>
    <property type="match status" value="1"/>
</dbReference>
<name>A0A4R1SA51_HYDET</name>
<evidence type="ECO:0000256" key="2">
    <source>
        <dbReference type="ARBA" id="ARBA00023002"/>
    </source>
</evidence>
<dbReference type="SUPFAM" id="SSF46977">
    <property type="entry name" value="Succinate dehydrogenase/fumarate reductase flavoprotein C-terminal domain"/>
    <property type="match status" value="1"/>
</dbReference>
<keyword evidence="2" id="KW-0560">Oxidoreductase</keyword>
<keyword evidence="3" id="KW-0175">Coiled coil</keyword>